<dbReference type="Proteomes" id="UP001472677">
    <property type="component" value="Unassembled WGS sequence"/>
</dbReference>
<proteinExistence type="predicted"/>
<gene>
    <name evidence="1" type="ORF">V6N12_051721</name>
</gene>
<name>A0ABR2GG51_9ROSI</name>
<evidence type="ECO:0000313" key="1">
    <source>
        <dbReference type="EMBL" id="KAK8601898.1"/>
    </source>
</evidence>
<organism evidence="1 2">
    <name type="scientific">Hibiscus sabdariffa</name>
    <name type="common">roselle</name>
    <dbReference type="NCBI Taxonomy" id="183260"/>
    <lineage>
        <taxon>Eukaryota</taxon>
        <taxon>Viridiplantae</taxon>
        <taxon>Streptophyta</taxon>
        <taxon>Embryophyta</taxon>
        <taxon>Tracheophyta</taxon>
        <taxon>Spermatophyta</taxon>
        <taxon>Magnoliopsida</taxon>
        <taxon>eudicotyledons</taxon>
        <taxon>Gunneridae</taxon>
        <taxon>Pentapetalae</taxon>
        <taxon>rosids</taxon>
        <taxon>malvids</taxon>
        <taxon>Malvales</taxon>
        <taxon>Malvaceae</taxon>
        <taxon>Malvoideae</taxon>
        <taxon>Hibiscus</taxon>
    </lineage>
</organism>
<reference evidence="1 2" key="1">
    <citation type="journal article" date="2024" name="G3 (Bethesda)">
        <title>Genome assembly of Hibiscus sabdariffa L. provides insights into metabolisms of medicinal natural products.</title>
        <authorList>
            <person name="Kim T."/>
        </authorList>
    </citation>
    <scope>NUCLEOTIDE SEQUENCE [LARGE SCALE GENOMIC DNA]</scope>
    <source>
        <strain evidence="1">TK-2024</strain>
        <tissue evidence="1">Old leaves</tissue>
    </source>
</reference>
<comment type="caution">
    <text evidence="1">The sequence shown here is derived from an EMBL/GenBank/DDBJ whole genome shotgun (WGS) entry which is preliminary data.</text>
</comment>
<evidence type="ECO:0000313" key="2">
    <source>
        <dbReference type="Proteomes" id="UP001472677"/>
    </source>
</evidence>
<accession>A0ABR2GG51</accession>
<dbReference type="EMBL" id="JBBPBM010000001">
    <property type="protein sequence ID" value="KAK8601898.1"/>
    <property type="molecule type" value="Genomic_DNA"/>
</dbReference>
<keyword evidence="2" id="KW-1185">Reference proteome</keyword>
<protein>
    <submittedName>
        <fullName evidence="1">Uncharacterized protein</fullName>
    </submittedName>
</protein>
<sequence length="104" mass="12175">MMLSPLEVNFCMLAWVMEPAHCVKEGVNLPCMLSGIVHDSCKEWLEFVLGLGTLDRETLTFFVVLLWNIWKRRNTLVHEDELIPASDWGRCSRHSQRWTVMNQK</sequence>